<sequence length="541" mass="63628">MSMLKNYFTKKSKSDILPPPSARNIYIKEGNNTHPIIIRQQDVKDKNGILRSLSFQFSPFRSAKVVNSSDAVNNVTQRPAYVPDQRGKTEVGPLLGVQAYGNLMKKFKKKNRPAKWKKRFFILKECFLLYYSCNVRHEFESTKKINLNPKGIFPLINCSIISGGDVGRNYCLIITHCQFETPLIVCTSDIRSQEIWLKALREAANKNTIYGENMIRELESKEVMLNEEKKNYEERLEKEASKRKEEKIKNLELERTKEELENEREKLLRLTRKMKEDMIRVKGDLKETNKEKLNLEREKIGLLTKTEHLVTNMESLNMEKNKIEEHMSQILQEREKFLLENQSLSCVTSQLKNRMLEIESKTSMINTEKENIEALMRLNEQKTVDLERERHHYNYKTQELMSNLKMIYEQKEMTEAELKDEVLARIAAERELRAAERALEHLENALRLTGAQMTEIQEHIMPNVHRLKDFFEKCSIEANMEASKAYIMRNAVIARRSFRRSNQKGKAKNSLRKHASMKEDRRSFEVQSFYSRNSVNELDEI</sequence>
<name>A0AC35THM8_9BILA</name>
<proteinExistence type="predicted"/>
<evidence type="ECO:0000313" key="2">
    <source>
        <dbReference type="WBParaSite" id="RSKR_0000064300.1"/>
    </source>
</evidence>
<accession>A0AC35THM8</accession>
<organism evidence="1 2">
    <name type="scientific">Rhabditophanes sp. KR3021</name>
    <dbReference type="NCBI Taxonomy" id="114890"/>
    <lineage>
        <taxon>Eukaryota</taxon>
        <taxon>Metazoa</taxon>
        <taxon>Ecdysozoa</taxon>
        <taxon>Nematoda</taxon>
        <taxon>Chromadorea</taxon>
        <taxon>Rhabditida</taxon>
        <taxon>Tylenchina</taxon>
        <taxon>Panagrolaimomorpha</taxon>
        <taxon>Strongyloidoidea</taxon>
        <taxon>Alloionematidae</taxon>
        <taxon>Rhabditophanes</taxon>
    </lineage>
</organism>
<dbReference type="WBParaSite" id="RSKR_0000064300.1">
    <property type="protein sequence ID" value="RSKR_0000064300.1"/>
    <property type="gene ID" value="RSKR_0000064300"/>
</dbReference>
<evidence type="ECO:0000313" key="1">
    <source>
        <dbReference type="Proteomes" id="UP000095286"/>
    </source>
</evidence>
<protein>
    <submittedName>
        <fullName evidence="2">PH domain-containing protein</fullName>
    </submittedName>
</protein>
<reference evidence="2" key="1">
    <citation type="submission" date="2016-11" db="UniProtKB">
        <authorList>
            <consortium name="WormBaseParasite"/>
        </authorList>
    </citation>
    <scope>IDENTIFICATION</scope>
    <source>
        <strain evidence="2">KR3021</strain>
    </source>
</reference>
<dbReference type="Proteomes" id="UP000095286">
    <property type="component" value="Unplaced"/>
</dbReference>